<feature type="transmembrane region" description="Helical" evidence="8">
    <location>
        <begin position="1727"/>
        <end position="1749"/>
    </location>
</feature>
<feature type="binding site" evidence="5">
    <location>
        <position position="721"/>
    </location>
    <ligand>
        <name>Ca(2+)</name>
        <dbReference type="ChEBI" id="CHEBI:29108"/>
    </ligand>
</feature>
<feature type="region of interest" description="Disordered" evidence="7">
    <location>
        <begin position="2027"/>
        <end position="2093"/>
    </location>
</feature>
<evidence type="ECO:0000256" key="7">
    <source>
        <dbReference type="SAM" id="MobiDB-lite"/>
    </source>
</evidence>
<feature type="domain" description="Ion transport" evidence="10">
    <location>
        <begin position="831"/>
        <end position="1056"/>
    </location>
</feature>
<keyword evidence="6" id="KW-0109">Calcium transport</keyword>
<organism evidence="11 13">
    <name type="scientific">Didymodactylos carnosus</name>
    <dbReference type="NCBI Taxonomy" id="1234261"/>
    <lineage>
        <taxon>Eukaryota</taxon>
        <taxon>Metazoa</taxon>
        <taxon>Spiralia</taxon>
        <taxon>Gnathifera</taxon>
        <taxon>Rotifera</taxon>
        <taxon>Eurotatoria</taxon>
        <taxon>Bdelloidea</taxon>
        <taxon>Philodinida</taxon>
        <taxon>Philodinidae</taxon>
        <taxon>Didymodactylos</taxon>
    </lineage>
</organism>
<dbReference type="OrthoDB" id="10069766at2759"/>
<dbReference type="FunFam" id="1.10.287.70:FF:000061">
    <property type="entry name" value="Sodium leak channel non-selective protein"/>
    <property type="match status" value="1"/>
</dbReference>
<dbReference type="EMBL" id="CAJNOQ010000119">
    <property type="protein sequence ID" value="CAF0759343.1"/>
    <property type="molecule type" value="Genomic_DNA"/>
</dbReference>
<evidence type="ECO:0000256" key="1">
    <source>
        <dbReference type="ARBA" id="ARBA00004141"/>
    </source>
</evidence>
<dbReference type="GO" id="GO:0005975">
    <property type="term" value="P:carbohydrate metabolic process"/>
    <property type="evidence" value="ECO:0007669"/>
    <property type="project" value="InterPro"/>
</dbReference>
<feature type="transmembrane region" description="Helical" evidence="8">
    <location>
        <begin position="628"/>
        <end position="650"/>
    </location>
</feature>
<keyword evidence="6" id="KW-0813">Transport</keyword>
<keyword evidence="2 8" id="KW-0812">Transmembrane</keyword>
<dbReference type="FunFam" id="1.20.120.350:FF:000030">
    <property type="entry name" value="sodium leak channel non-selective protein"/>
    <property type="match status" value="1"/>
</dbReference>
<dbReference type="PANTHER" id="PTHR46141:SF1">
    <property type="entry name" value="SODIUM LEAK CHANNEL NALCN"/>
    <property type="match status" value="1"/>
</dbReference>
<feature type="transmembrane region" description="Helical" evidence="8">
    <location>
        <begin position="559"/>
        <end position="577"/>
    </location>
</feature>
<feature type="transmembrane region" description="Helical" evidence="8">
    <location>
        <begin position="832"/>
        <end position="851"/>
    </location>
</feature>
<evidence type="ECO:0000313" key="13">
    <source>
        <dbReference type="Proteomes" id="UP000663829"/>
    </source>
</evidence>
<accession>A0A813Q0U5</accession>
<dbReference type="Pfam" id="PF00520">
    <property type="entry name" value="Ion_trans"/>
    <property type="match status" value="4"/>
</dbReference>
<keyword evidence="3 8" id="KW-1133">Transmembrane helix</keyword>
<feature type="transmembrane region" description="Helical" evidence="8">
    <location>
        <begin position="899"/>
        <end position="919"/>
    </location>
</feature>
<feature type="transmembrane region" description="Helical" evidence="8">
    <location>
        <begin position="421"/>
        <end position="448"/>
    </location>
</feature>
<evidence type="ECO:0000256" key="8">
    <source>
        <dbReference type="SAM" id="Phobius"/>
    </source>
</evidence>
<keyword evidence="9" id="KW-0732">Signal</keyword>
<feature type="transmembrane region" description="Helical" evidence="8">
    <location>
        <begin position="1452"/>
        <end position="1475"/>
    </location>
</feature>
<feature type="transmembrane region" description="Helical" evidence="8">
    <location>
        <begin position="1029"/>
        <end position="1053"/>
    </location>
</feature>
<evidence type="ECO:0000256" key="2">
    <source>
        <dbReference type="ARBA" id="ARBA00022692"/>
    </source>
</evidence>
<dbReference type="GO" id="GO:0032224">
    <property type="term" value="P:positive regulation of synaptic transmission, cholinergic"/>
    <property type="evidence" value="ECO:0007669"/>
    <property type="project" value="TreeGrafter"/>
</dbReference>
<keyword evidence="4 8" id="KW-0472">Membrane</keyword>
<dbReference type="InterPro" id="IPR027359">
    <property type="entry name" value="Volt_channel_dom_sf"/>
</dbReference>
<dbReference type="Gene3D" id="1.20.120.350">
    <property type="entry name" value="Voltage-gated potassium channels. Chain C"/>
    <property type="match status" value="4"/>
</dbReference>
<keyword evidence="5 6" id="KW-0106">Calcium</keyword>
<protein>
    <recommendedName>
        <fullName evidence="10">Ion transport domain-containing protein</fullName>
    </recommendedName>
</protein>
<feature type="transmembrane region" description="Helical" evidence="8">
    <location>
        <begin position="1006"/>
        <end position="1023"/>
    </location>
</feature>
<gene>
    <name evidence="11" type="ORF">GPM918_LOCUS1295</name>
    <name evidence="12" type="ORF">SRO942_LOCUS1295</name>
</gene>
<dbReference type="PANTHER" id="PTHR46141">
    <property type="entry name" value="SODIUM LEAK CHANNEL NON-SELECTIVE PROTEIN"/>
    <property type="match status" value="1"/>
</dbReference>
<evidence type="ECO:0000256" key="3">
    <source>
        <dbReference type="ARBA" id="ARBA00022989"/>
    </source>
</evidence>
<feature type="transmembrane region" description="Helical" evidence="8">
    <location>
        <begin position="1696"/>
        <end position="1715"/>
    </location>
</feature>
<dbReference type="GO" id="GO:0005245">
    <property type="term" value="F:voltage-gated calcium channel activity"/>
    <property type="evidence" value="ECO:0007669"/>
    <property type="project" value="InterPro"/>
</dbReference>
<feature type="transmembrane region" description="Helical" evidence="8">
    <location>
        <begin position="1391"/>
        <end position="1409"/>
    </location>
</feature>
<dbReference type="GO" id="GO:0032230">
    <property type="term" value="P:positive regulation of synaptic transmission, GABAergic"/>
    <property type="evidence" value="ECO:0007669"/>
    <property type="project" value="TreeGrafter"/>
</dbReference>
<evidence type="ECO:0000256" key="5">
    <source>
        <dbReference type="PIRSR" id="PIRSR602077-1"/>
    </source>
</evidence>
<name>A0A813Q0U5_9BILA</name>
<keyword evidence="5" id="KW-0479">Metal-binding</keyword>
<sequence length="2138" mass="248106">MLYFIVSLLCFAFHLINSAHYTKLETCSNEKCRLPYCYCSSQTIPGSLTPRNTPQFLSISINGPIDVTVFNLSQKIFHVNEFKNPDGCPISGTIFLKNHAETDYCLVQKLVQRGFELSITSNSSECPTMDCRIKPKSDKTPFVSWRKGRWYNEIILFREMIQNRTRIHPSTIVGHRSPNYEINLRNIHYQILRENKFLYDSTLVVNEPGLTYTSQQPSPLTWPHTMDFAPTYDCSQGCYTQSFPGLWTIPIHMYQDTEGRNCTTIGSDHCRMPRTVNGFFNYLKHNFNRHYHSNHAPFIIALESSWINEAHQEWRLEGLMQFVKHILKYHKHDVYFVRMIDIINWMLKPIELKQMKNDGGYLSSISLVKNCNSTLISAQYYCSNEKDDLLVKKQNNSLWLNDDITGEQLFNFIYNLVIQEYALFLFISAFLFSIQHTTMTASAAGAALSSMLNIMRKQSFRSDFVPLMDYTQEDTQGHNLEWMNKPIVKYIFRLTGLFSFISVCMNTPKTFEDSWWLQYVTFIIDIVCAIILTIEMAAKIKTRGILSGDAPYFRDRWNQFDAVMVLCIYCSVILQIFELTKLIGSYTYFTVVRSPRPFILVKVLKTFLKFELPKSQIKSILQRSSSQIYNVTMFFLFFMSLYGILGVQFFGSLTFHCVQNGTDTENVTKGDLMIPDTYCSPTKDGFHCPEGFVCEKIEIPRNQRGYNATSFFTVYEAASQEGWVFLMYRAIDSLPSWRAFFYFITMIFFLAWLVKIDNDYSNVFIAVIIETFAEIRVQFQQMWGSRGAPADVEATKVLQKADDSSLKLVNIDENKKMGLAPVIFQKIAQSPIFTTTVMIVILANTIFTATIKHTHDERIDKKNKALYYYIEALFTLFFDLEALFKMFSLGFNNYIGRSIFKFELLLAVGTSVHCIPFFYRGEYFLTYFQVLRVARLLKSSPLLEDFINKIFGPGRKLGSLILFTMCLLLITSSISMQLFCFIKNLRQFETFPRALMSMFQVLTQKGWVDIMHYTMVASVWWMAPACAGYFIIYHVVVSLIVLSLFVAVILDNLELEEDVKMIRQLKTREASTETQQKLPWRLRIFERFPDHPQMVQFSRLPHEFEVPKIRDSFMRQFLNQDDIYTIPLELTINIYSKKHAVKTIHLPEHRPTGESMKRSAVSNIVRSASNQRLLSGDQSQVHLASMNDNKISVLVQQNKIRLDRRNSMRRSGYRPKPVHVIRENGDVGGFSGRLQDDYDIKVFQYRKQQAELKRNQQEEDLRENHPYFDTPLFTIARESNFRKFCQLVVEARYKVNAKDPITGQEAKSRYKQLHKFLGLVTYIDWIMIIVTIISTVSMSFETPANRVLDQPLLQVAEYTFVICMSVELTLKIFAHGLFFTPRALIHDFGGLVDVLIFLVSLIFLCWLPRHVQANSPAQIFMLLRSTRPLRIFILVPDMRKVVYEVCRGVKEILLVSILLVVLMFIFAIYGVQIIGGQLARCNDRKHYKDQPACHGVFLRELYVSKMNLSGSSPMMLVPRVWANPHNFNFDNIGSAMLALFEVLSLEGWLEIRDIIMDRMGSEHAIFVHVFVFIGTLIGLTLFVGVVIANYSENKGTALLTVDQRRWMDLKGRIKLFQPLRTPSRPENSTFRSYIFGITQHKAFKKSSAVLWKVEDRITRISALMASLFTFLFLVEAFMKCVALGIVGYWQSRRNRFDLFVTILGLVWILLNFVSFGKQDIQEFSNTFGFTVIILRFFTIAGKHATLKMLMLTIIVSFFKSFFIISGMFLLMLVYAFAGVILFGCVKFGPELGRHANFKNVPNAIVLLMRIVTGEDWNKIMHDCMVVPPRCTRGYDYWESDCGNFTASILYFCSFYIIITYIVLNLLVAIIMENFSLFYSNEEDALLSYNDIRHFQTVWNMVDISRKGVIPARRVKFLLRLLKGRLEVDAEKLYKHMCYEIEKLNNGADVTFHDVLNMLAYRSVEIRKSLQFEELLAREELEYLIEEEVAKLTIRNWLNRCLKRIKAKDQSNVIKSLQRSNELAFFREAQATSSDPQKKADDDRRTKDDKHKETARRKLERCITLPTPAGETANYRSQANIPNDTSVRLDQKNSKRLPTSYSTTIDDSYPWRSWTSTNSAEKKNVEVEAWWTNQFQTTN</sequence>
<dbReference type="Proteomes" id="UP000663829">
    <property type="component" value="Unassembled WGS sequence"/>
</dbReference>
<evidence type="ECO:0000313" key="12">
    <source>
        <dbReference type="EMBL" id="CAF3540021.1"/>
    </source>
</evidence>
<reference evidence="11" key="1">
    <citation type="submission" date="2021-02" db="EMBL/GenBank/DDBJ databases">
        <authorList>
            <person name="Nowell W R."/>
        </authorList>
    </citation>
    <scope>NUCLEOTIDE SEQUENCE</scope>
</reference>
<comment type="caution">
    <text evidence="11">The sequence shown here is derived from an EMBL/GenBank/DDBJ whole genome shotgun (WGS) entry which is preliminary data.</text>
</comment>
<keyword evidence="13" id="KW-1185">Reference proteome</keyword>
<feature type="transmembrane region" description="Helical" evidence="8">
    <location>
        <begin position="1660"/>
        <end position="1689"/>
    </location>
</feature>
<keyword evidence="6" id="KW-0406">Ion transport</keyword>
<evidence type="ECO:0000313" key="11">
    <source>
        <dbReference type="EMBL" id="CAF0759343.1"/>
    </source>
</evidence>
<dbReference type="SUPFAM" id="SSF81324">
    <property type="entry name" value="Voltage-gated potassium channels"/>
    <property type="match status" value="4"/>
</dbReference>
<feature type="transmembrane region" description="Helical" evidence="8">
    <location>
        <begin position="1761"/>
        <end position="1783"/>
    </location>
</feature>
<evidence type="ECO:0000256" key="9">
    <source>
        <dbReference type="SAM" id="SignalP"/>
    </source>
</evidence>
<keyword evidence="6" id="KW-0107">Calcium channel</keyword>
<feature type="transmembrane region" description="Helical" evidence="8">
    <location>
        <begin position="515"/>
        <end position="538"/>
    </location>
</feature>
<feature type="domain" description="Ion transport" evidence="10">
    <location>
        <begin position="487"/>
        <end position="778"/>
    </location>
</feature>
<keyword evidence="6" id="KW-0851">Voltage-gated channel</keyword>
<feature type="transmembrane region" description="Helical" evidence="8">
    <location>
        <begin position="1316"/>
        <end position="1338"/>
    </location>
</feature>
<dbReference type="PRINTS" id="PR00167">
    <property type="entry name" value="CACHANNEL"/>
</dbReference>
<dbReference type="Gene3D" id="1.10.287.70">
    <property type="match status" value="4"/>
</dbReference>
<dbReference type="InterPro" id="IPR002077">
    <property type="entry name" value="VDCCAlpha1"/>
</dbReference>
<feature type="chain" id="PRO_5036409147" description="Ion transport domain-containing protein" evidence="9">
    <location>
        <begin position="19"/>
        <end position="2138"/>
    </location>
</feature>
<feature type="domain" description="Ion transport" evidence="10">
    <location>
        <begin position="1655"/>
        <end position="1881"/>
    </location>
</feature>
<evidence type="ECO:0000256" key="6">
    <source>
        <dbReference type="RuleBase" id="RU003808"/>
    </source>
</evidence>
<feature type="transmembrane region" description="Helical" evidence="8">
    <location>
        <begin position="1565"/>
        <end position="1590"/>
    </location>
</feature>
<comment type="similarity">
    <text evidence="6">Belongs to the calcium channel alpha-1 subunit (TC 1.A.1.11) family.</text>
</comment>
<feature type="transmembrane region" description="Helical" evidence="8">
    <location>
        <begin position="960"/>
        <end position="985"/>
    </location>
</feature>
<feature type="compositionally biased region" description="Basic and acidic residues" evidence="7">
    <location>
        <begin position="2035"/>
        <end position="2060"/>
    </location>
</feature>
<dbReference type="EMBL" id="CAJOBC010000119">
    <property type="protein sequence ID" value="CAF3540021.1"/>
    <property type="molecule type" value="Genomic_DNA"/>
</dbReference>
<proteinExistence type="inferred from homology"/>
<feature type="compositionally biased region" description="Polar residues" evidence="7">
    <location>
        <begin position="2073"/>
        <end position="2085"/>
    </location>
</feature>
<dbReference type="GO" id="GO:0005891">
    <property type="term" value="C:voltage-gated calcium channel complex"/>
    <property type="evidence" value="ECO:0007669"/>
    <property type="project" value="InterPro"/>
</dbReference>
<dbReference type="SUPFAM" id="SSF88713">
    <property type="entry name" value="Glycoside hydrolase/deacetylase"/>
    <property type="match status" value="1"/>
</dbReference>
<dbReference type="GO" id="GO:0046872">
    <property type="term" value="F:metal ion binding"/>
    <property type="evidence" value="ECO:0007669"/>
    <property type="project" value="UniProtKB-KW"/>
</dbReference>
<feature type="domain" description="Ion transport" evidence="10">
    <location>
        <begin position="1322"/>
        <end position="1594"/>
    </location>
</feature>
<evidence type="ECO:0000259" key="10">
    <source>
        <dbReference type="Pfam" id="PF00520"/>
    </source>
</evidence>
<dbReference type="Gene3D" id="1.10.238.10">
    <property type="entry name" value="EF-hand"/>
    <property type="match status" value="1"/>
</dbReference>
<evidence type="ECO:0000256" key="4">
    <source>
        <dbReference type="ARBA" id="ARBA00023136"/>
    </source>
</evidence>
<dbReference type="Gene3D" id="3.20.20.370">
    <property type="entry name" value="Glycoside hydrolase/deacetylase"/>
    <property type="match status" value="1"/>
</dbReference>
<comment type="subcellular location">
    <subcellularLocation>
        <location evidence="1 6">Membrane</location>
        <topology evidence="1 6">Multi-pass membrane protein</topology>
    </subcellularLocation>
</comment>
<feature type="signal peptide" evidence="9">
    <location>
        <begin position="1"/>
        <end position="18"/>
    </location>
</feature>
<feature type="transmembrane region" description="Helical" evidence="8">
    <location>
        <begin position="1848"/>
        <end position="1870"/>
    </location>
</feature>
<feature type="transmembrane region" description="Helical" evidence="8">
    <location>
        <begin position="866"/>
        <end position="887"/>
    </location>
</feature>
<dbReference type="InterPro" id="IPR005821">
    <property type="entry name" value="Ion_trans_dom"/>
</dbReference>
<feature type="transmembrane region" description="Helical" evidence="8">
    <location>
        <begin position="737"/>
        <end position="754"/>
    </location>
</feature>
<dbReference type="Proteomes" id="UP000681722">
    <property type="component" value="Unassembled WGS sequence"/>
</dbReference>
<dbReference type="InterPro" id="IPR011330">
    <property type="entry name" value="Glyco_hydro/deAcase_b/a-brl"/>
</dbReference>
<keyword evidence="6" id="KW-0407">Ion channel</keyword>
<dbReference type="InterPro" id="IPR028823">
    <property type="entry name" value="NALCN"/>
</dbReference>